<evidence type="ECO:0000256" key="1">
    <source>
        <dbReference type="SAM" id="MobiDB-lite"/>
    </source>
</evidence>
<evidence type="ECO:0000313" key="3">
    <source>
        <dbReference type="EMBL" id="MBB6101645.1"/>
    </source>
</evidence>
<evidence type="ECO:0000256" key="2">
    <source>
        <dbReference type="SAM" id="SignalP"/>
    </source>
</evidence>
<dbReference type="InterPro" id="IPR012899">
    <property type="entry name" value="LTXXQ"/>
</dbReference>
<sequence>MKKAFVILAATLTMSAAFAQGAVAQTAASSTPIAAAASSADVRAAQHQERVEERIAYLHSALKITADQEPQWKTFADVMRSNGQTMADLYKQRVEGEAQRNALDDMKQYAQITQAHADDMQKLVTAFEPLYTSFSPEQKKLADTTFRHPEHGPKGPAAQHPKHKMKPKAKAPAAAASDAAAASAPAAQ</sequence>
<feature type="compositionally biased region" description="Basic residues" evidence="1">
    <location>
        <begin position="160"/>
        <end position="169"/>
    </location>
</feature>
<evidence type="ECO:0000313" key="4">
    <source>
        <dbReference type="Proteomes" id="UP000571554"/>
    </source>
</evidence>
<feature type="region of interest" description="Disordered" evidence="1">
    <location>
        <begin position="144"/>
        <end position="188"/>
    </location>
</feature>
<dbReference type="Proteomes" id="UP000571554">
    <property type="component" value="Unassembled WGS sequence"/>
</dbReference>
<name>A0A7W9TWG2_9BURK</name>
<gene>
    <name evidence="3" type="ORF">F4827_001479</name>
</gene>
<dbReference type="Pfam" id="PF07813">
    <property type="entry name" value="LTXXQ"/>
    <property type="match status" value="1"/>
</dbReference>
<feature type="chain" id="PRO_5030509879" description="LTXXQ motif family protein" evidence="2">
    <location>
        <begin position="20"/>
        <end position="188"/>
    </location>
</feature>
<dbReference type="EMBL" id="JACHBW010000003">
    <property type="protein sequence ID" value="MBB6101645.1"/>
    <property type="molecule type" value="Genomic_DNA"/>
</dbReference>
<feature type="compositionally biased region" description="Low complexity" evidence="1">
    <location>
        <begin position="170"/>
        <end position="188"/>
    </location>
</feature>
<dbReference type="RefSeq" id="WP_183723261.1">
    <property type="nucleotide sequence ID" value="NZ_JACHBW010000003.1"/>
</dbReference>
<keyword evidence="4" id="KW-1185">Reference proteome</keyword>
<protein>
    <recommendedName>
        <fullName evidence="5">LTXXQ motif family protein</fullName>
    </recommendedName>
</protein>
<evidence type="ECO:0008006" key="5">
    <source>
        <dbReference type="Google" id="ProtNLM"/>
    </source>
</evidence>
<organism evidence="3 4">
    <name type="scientific">Paraburkholderia bannensis</name>
    <dbReference type="NCBI Taxonomy" id="765414"/>
    <lineage>
        <taxon>Bacteria</taxon>
        <taxon>Pseudomonadati</taxon>
        <taxon>Pseudomonadota</taxon>
        <taxon>Betaproteobacteria</taxon>
        <taxon>Burkholderiales</taxon>
        <taxon>Burkholderiaceae</taxon>
        <taxon>Paraburkholderia</taxon>
    </lineage>
</organism>
<reference evidence="3 4" key="1">
    <citation type="submission" date="2020-08" db="EMBL/GenBank/DDBJ databases">
        <title>Above-ground endophytic microbial communities from plants in different locations in the United States.</title>
        <authorList>
            <person name="Frank C."/>
        </authorList>
    </citation>
    <scope>NUCLEOTIDE SEQUENCE [LARGE SCALE GENOMIC DNA]</scope>
    <source>
        <strain evidence="3 4">WP4_2_2</strain>
    </source>
</reference>
<proteinExistence type="predicted"/>
<feature type="compositionally biased region" description="Basic and acidic residues" evidence="1">
    <location>
        <begin position="144"/>
        <end position="153"/>
    </location>
</feature>
<keyword evidence="2" id="KW-0732">Signal</keyword>
<dbReference type="AlphaFoldDB" id="A0A7W9TWG2"/>
<comment type="caution">
    <text evidence="3">The sequence shown here is derived from an EMBL/GenBank/DDBJ whole genome shotgun (WGS) entry which is preliminary data.</text>
</comment>
<dbReference type="GO" id="GO:0042597">
    <property type="term" value="C:periplasmic space"/>
    <property type="evidence" value="ECO:0007669"/>
    <property type="project" value="InterPro"/>
</dbReference>
<feature type="signal peptide" evidence="2">
    <location>
        <begin position="1"/>
        <end position="19"/>
    </location>
</feature>
<accession>A0A7W9TWG2</accession>